<dbReference type="InterPro" id="IPR013083">
    <property type="entry name" value="Znf_RING/FYVE/PHD"/>
</dbReference>
<evidence type="ECO:0000256" key="1">
    <source>
        <dbReference type="ARBA" id="ARBA00022723"/>
    </source>
</evidence>
<sequence length="647" mass="72078">MGQGVGKTAWHKPAGACQTSGSRRFGRRHASVGFASLLNSQDRDAHQHDEDCKRLEGEDVQDENSLCIFSPLVQVSAALLDEPFSENSGNREPICQSVSSQTSEAKTPPISVSCCAPEGNQNSQNLMNPCENSEEFAEYMSRDDLNDKNGIAIINIASCQPDGSDGEKNDAQDKYSWLREAACIIQGKINNIFVQWEKELESLNHGVARESWEEAGPMPLACPKSRTFKSTEDQAVPRNNLSDNSYETEQVKHAVHGGNGTPVSFADMLNMGDGKTDEENSSEPVVRPKVRKQDPANQVEREDLLPHDDEVESCSWRRIGIADVQQCHPECPVSNSKEMTSNVCLLSRHHSDQENTEGDLRKNAAAQNETNILCDSAFWEELEEYNRHFLMSHEDEDSSECSDGEWAKAVPTYFTASEKELSSSGESWETLPGREERGLEVESLQKMSIFSQEGEEGEIHWLQYRQEVESSSDEENNPVNFMHPGFLFDGNNLEDDSSVSEDLDVEWRLLDEFGDGLGLAQSIPYVEPQLLTFMTLEGHLDAVETALAQLDSFSFDVEQTHPPATKETIDCLPLVVVTGDYNDTENFWKSQEQCCAICCSEYVQGEVITELPCRHLFHKSCAALWLQRSGTCPVCRRVVAPALPEAA</sequence>
<dbReference type="SMART" id="SM00184">
    <property type="entry name" value="RING"/>
    <property type="match status" value="1"/>
</dbReference>
<dbReference type="PANTHER" id="PTHR45931">
    <property type="entry name" value="SI:CH211-59O9.10"/>
    <property type="match status" value="1"/>
</dbReference>
<feature type="region of interest" description="Disordered" evidence="5">
    <location>
        <begin position="1"/>
        <end position="23"/>
    </location>
</feature>
<dbReference type="PROSITE" id="PS50089">
    <property type="entry name" value="ZF_RING_2"/>
    <property type="match status" value="1"/>
</dbReference>
<feature type="region of interest" description="Disordered" evidence="5">
    <location>
        <begin position="273"/>
        <end position="297"/>
    </location>
</feature>
<dbReference type="Pfam" id="PF13639">
    <property type="entry name" value="zf-RING_2"/>
    <property type="match status" value="1"/>
</dbReference>
<dbReference type="AlphaFoldDB" id="A0A7K7TCC2"/>
<feature type="non-terminal residue" evidence="7">
    <location>
        <position position="1"/>
    </location>
</feature>
<dbReference type="GO" id="GO:0006511">
    <property type="term" value="P:ubiquitin-dependent protein catabolic process"/>
    <property type="evidence" value="ECO:0007669"/>
    <property type="project" value="TreeGrafter"/>
</dbReference>
<feature type="compositionally biased region" description="Polar residues" evidence="5">
    <location>
        <begin position="85"/>
        <end position="105"/>
    </location>
</feature>
<reference evidence="7 8" key="1">
    <citation type="submission" date="2019-09" db="EMBL/GenBank/DDBJ databases">
        <title>Bird 10,000 Genomes (B10K) Project - Family phase.</title>
        <authorList>
            <person name="Zhang G."/>
        </authorList>
    </citation>
    <scope>NUCLEOTIDE SEQUENCE [LARGE SCALE GENOMIC DNA]</scope>
    <source>
        <strain evidence="7">B10K-DU-030-41</strain>
        <tissue evidence="7">Muscle</tissue>
    </source>
</reference>
<dbReference type="GO" id="GO:0016874">
    <property type="term" value="F:ligase activity"/>
    <property type="evidence" value="ECO:0007669"/>
    <property type="project" value="UniProtKB-KW"/>
</dbReference>
<keyword evidence="2 4" id="KW-0863">Zinc-finger</keyword>
<evidence type="ECO:0000256" key="2">
    <source>
        <dbReference type="ARBA" id="ARBA00022771"/>
    </source>
</evidence>
<organism evidence="7 8">
    <name type="scientific">Sapayoa aenigma</name>
    <name type="common">broad-billed sapayoa</name>
    <dbReference type="NCBI Taxonomy" id="239371"/>
    <lineage>
        <taxon>Eukaryota</taxon>
        <taxon>Metazoa</taxon>
        <taxon>Chordata</taxon>
        <taxon>Craniata</taxon>
        <taxon>Vertebrata</taxon>
        <taxon>Euteleostomi</taxon>
        <taxon>Archelosauria</taxon>
        <taxon>Archosauria</taxon>
        <taxon>Dinosauria</taxon>
        <taxon>Saurischia</taxon>
        <taxon>Theropoda</taxon>
        <taxon>Coelurosauria</taxon>
        <taxon>Aves</taxon>
        <taxon>Neognathae</taxon>
        <taxon>Neoaves</taxon>
        <taxon>Telluraves</taxon>
        <taxon>Australaves</taxon>
        <taxon>Passeriformes</taxon>
        <taxon>Tyrannidae</taxon>
        <taxon>Sapayoa</taxon>
    </lineage>
</organism>
<dbReference type="GO" id="GO:0008270">
    <property type="term" value="F:zinc ion binding"/>
    <property type="evidence" value="ECO:0007669"/>
    <property type="project" value="UniProtKB-KW"/>
</dbReference>
<gene>
    <name evidence="7" type="primary">Pja2</name>
    <name evidence="7" type="ORF">SAPAEN_R02892</name>
</gene>
<keyword evidence="1" id="KW-0479">Metal-binding</keyword>
<feature type="domain" description="RING-type" evidence="6">
    <location>
        <begin position="595"/>
        <end position="636"/>
    </location>
</feature>
<name>A0A7K7TCC2_9TYRA</name>
<dbReference type="EMBL" id="VZSY01001589">
    <property type="protein sequence ID" value="NXA14527.1"/>
    <property type="molecule type" value="Genomic_DNA"/>
</dbReference>
<evidence type="ECO:0000256" key="5">
    <source>
        <dbReference type="SAM" id="MobiDB-lite"/>
    </source>
</evidence>
<accession>A0A7K7TCC2</accession>
<feature type="non-terminal residue" evidence="7">
    <location>
        <position position="647"/>
    </location>
</feature>
<protein>
    <submittedName>
        <fullName evidence="7">PJA2 ligase</fullName>
    </submittedName>
</protein>
<evidence type="ECO:0000256" key="3">
    <source>
        <dbReference type="ARBA" id="ARBA00022833"/>
    </source>
</evidence>
<dbReference type="Gene3D" id="3.30.40.10">
    <property type="entry name" value="Zinc/RING finger domain, C3HC4 (zinc finger)"/>
    <property type="match status" value="1"/>
</dbReference>
<dbReference type="PANTHER" id="PTHR45931:SF19">
    <property type="entry name" value="CHROMOSOME UNDETERMINED SCAFFOLD_3, WHOLE GENOME SHOTGUN SEQUENCE"/>
    <property type="match status" value="1"/>
</dbReference>
<keyword evidence="7" id="KW-0436">Ligase</keyword>
<proteinExistence type="predicted"/>
<dbReference type="SUPFAM" id="SSF57850">
    <property type="entry name" value="RING/U-box"/>
    <property type="match status" value="1"/>
</dbReference>
<dbReference type="InterPro" id="IPR001841">
    <property type="entry name" value="Znf_RING"/>
</dbReference>
<dbReference type="CDD" id="cd16465">
    <property type="entry name" value="RING-H2_PJA1_2"/>
    <property type="match status" value="1"/>
</dbReference>
<dbReference type="GO" id="GO:0061630">
    <property type="term" value="F:ubiquitin protein ligase activity"/>
    <property type="evidence" value="ECO:0007669"/>
    <property type="project" value="TreeGrafter"/>
</dbReference>
<dbReference type="GO" id="GO:0005634">
    <property type="term" value="C:nucleus"/>
    <property type="evidence" value="ECO:0007669"/>
    <property type="project" value="TreeGrafter"/>
</dbReference>
<evidence type="ECO:0000256" key="4">
    <source>
        <dbReference type="PROSITE-ProRule" id="PRU00175"/>
    </source>
</evidence>
<dbReference type="Proteomes" id="UP000589485">
    <property type="component" value="Unassembled WGS sequence"/>
</dbReference>
<keyword evidence="3" id="KW-0862">Zinc</keyword>
<evidence type="ECO:0000313" key="8">
    <source>
        <dbReference type="Proteomes" id="UP000589485"/>
    </source>
</evidence>
<dbReference type="OrthoDB" id="21204at2759"/>
<comment type="caution">
    <text evidence="7">The sequence shown here is derived from an EMBL/GenBank/DDBJ whole genome shotgun (WGS) entry which is preliminary data.</text>
</comment>
<keyword evidence="8" id="KW-1185">Reference proteome</keyword>
<evidence type="ECO:0000259" key="6">
    <source>
        <dbReference type="PROSITE" id="PS50089"/>
    </source>
</evidence>
<feature type="region of interest" description="Disordered" evidence="5">
    <location>
        <begin position="84"/>
        <end position="109"/>
    </location>
</feature>
<dbReference type="InterPro" id="IPR051834">
    <property type="entry name" value="RING_finger_E3_ligase"/>
</dbReference>
<evidence type="ECO:0000313" key="7">
    <source>
        <dbReference type="EMBL" id="NXA14527.1"/>
    </source>
</evidence>